<organism evidence="2">
    <name type="scientific">Arundo donax</name>
    <name type="common">Giant reed</name>
    <name type="synonym">Donax arundinaceus</name>
    <dbReference type="NCBI Taxonomy" id="35708"/>
    <lineage>
        <taxon>Eukaryota</taxon>
        <taxon>Viridiplantae</taxon>
        <taxon>Streptophyta</taxon>
        <taxon>Embryophyta</taxon>
        <taxon>Tracheophyta</taxon>
        <taxon>Spermatophyta</taxon>
        <taxon>Magnoliopsida</taxon>
        <taxon>Liliopsida</taxon>
        <taxon>Poales</taxon>
        <taxon>Poaceae</taxon>
        <taxon>PACMAD clade</taxon>
        <taxon>Arundinoideae</taxon>
        <taxon>Arundineae</taxon>
        <taxon>Arundo</taxon>
    </lineage>
</organism>
<accession>A0A0A9HGP0</accession>
<feature type="region of interest" description="Disordered" evidence="1">
    <location>
        <begin position="1"/>
        <end position="36"/>
    </location>
</feature>
<evidence type="ECO:0000256" key="1">
    <source>
        <dbReference type="SAM" id="MobiDB-lite"/>
    </source>
</evidence>
<sequence>MVSRSFSRPAGVSRTSPTIPTGRPPSRASAIVPALR</sequence>
<protein>
    <submittedName>
        <fullName evidence="2">Uncharacterized protein</fullName>
    </submittedName>
</protein>
<reference evidence="2" key="2">
    <citation type="journal article" date="2015" name="Data Brief">
        <title>Shoot transcriptome of the giant reed, Arundo donax.</title>
        <authorList>
            <person name="Barrero R.A."/>
            <person name="Guerrero F.D."/>
            <person name="Moolhuijzen P."/>
            <person name="Goolsby J.A."/>
            <person name="Tidwell J."/>
            <person name="Bellgard S.E."/>
            <person name="Bellgard M.I."/>
        </authorList>
    </citation>
    <scope>NUCLEOTIDE SEQUENCE</scope>
    <source>
        <tissue evidence="2">Shoot tissue taken approximately 20 cm above the soil surface</tissue>
    </source>
</reference>
<proteinExistence type="predicted"/>
<reference evidence="2" key="1">
    <citation type="submission" date="2014-09" db="EMBL/GenBank/DDBJ databases">
        <authorList>
            <person name="Magalhaes I.L.F."/>
            <person name="Oliveira U."/>
            <person name="Santos F.R."/>
            <person name="Vidigal T.H.D.A."/>
            <person name="Brescovit A.D."/>
            <person name="Santos A.J."/>
        </authorList>
    </citation>
    <scope>NUCLEOTIDE SEQUENCE</scope>
    <source>
        <tissue evidence="2">Shoot tissue taken approximately 20 cm above the soil surface</tissue>
    </source>
</reference>
<dbReference type="AlphaFoldDB" id="A0A0A9HGP0"/>
<dbReference type="EMBL" id="GBRH01161556">
    <property type="protein sequence ID" value="JAE36340.1"/>
    <property type="molecule type" value="Transcribed_RNA"/>
</dbReference>
<evidence type="ECO:0000313" key="2">
    <source>
        <dbReference type="EMBL" id="JAE36340.1"/>
    </source>
</evidence>
<name>A0A0A9HGP0_ARUDO</name>